<evidence type="ECO:0008006" key="3">
    <source>
        <dbReference type="Google" id="ProtNLM"/>
    </source>
</evidence>
<protein>
    <recommendedName>
        <fullName evidence="3">Restriction endonuclease</fullName>
    </recommendedName>
</protein>
<sequence>MTNCENILKQNGPMMSGALGTLLVNQYGLIANTASKIIVRDKTIKRISGFYVSGQHFCFLEEHKNKTDFFDIFQDSLFNYGKKYWYVLNALKMCGGIVSKKYLECYTNYPILPLSSHKPFNEILDKFIEQGILMYNNECYMLSPKYEKSFTNYSHYTAIESIKDNVLDNFRTFSKNIGLISYKTGESFAEYGKFRFGFKGVSYVSGLMQGSKNGFVVADILIGHPIYESDIKFFIDKLDTISKFKNSPRLIPFLIVDNLNDEALRLLKSKGVIIGFIEELFGEKYAKTLVELVNILNNAGASLKQTPEKYLDLIKQLKKYNEGLANNIKGTLFEFVIGHIHSTKCQSLDLGREIIDENGKHETDVVSIYSDKIVISECKATKSQIDLETINNWVQIKIPAFYDWVKGIEPYKEKEIVFEYWSISGFTENALERLNHLKNTSKRFKVEYFNGNDLKDKAIQMKNKKLKEVVNDFFLNNKV</sequence>
<proteinExistence type="predicted"/>
<organism evidence="1 2">
    <name type="scientific">Flavobacterium covae</name>
    <dbReference type="NCBI Taxonomy" id="2906076"/>
    <lineage>
        <taxon>Bacteria</taxon>
        <taxon>Pseudomonadati</taxon>
        <taxon>Bacteroidota</taxon>
        <taxon>Flavobacteriia</taxon>
        <taxon>Flavobacteriales</taxon>
        <taxon>Flavobacteriaceae</taxon>
        <taxon>Flavobacterium</taxon>
    </lineage>
</organism>
<dbReference type="InterPro" id="IPR011335">
    <property type="entry name" value="Restrct_endonuc-II-like"/>
</dbReference>
<dbReference type="SUPFAM" id="SSF52980">
    <property type="entry name" value="Restriction endonuclease-like"/>
    <property type="match status" value="1"/>
</dbReference>
<reference evidence="1 2" key="1">
    <citation type="submission" date="2024-02" db="EMBL/GenBank/DDBJ databases">
        <title>Comparative Genomic Analysis of Flavobacterium Species Causing Columnaris Disease of Freshwater Fish in Thailand: Insights into Virulence and Resistance Mechanisms.</title>
        <authorList>
            <person name="Nguyen D."/>
            <person name="Chokmangmeepisarn P."/>
            <person name="Khianchaikhan K."/>
            <person name="Morishita M."/>
            <person name="Bunnoy A."/>
            <person name="Rodkhum C."/>
        </authorList>
    </citation>
    <scope>NUCLEOTIDE SEQUENCE [LARGE SCALE GENOMIC DNA]</scope>
    <source>
        <strain evidence="1 2">PCBSB2203</strain>
    </source>
</reference>
<dbReference type="EMBL" id="JAZHOJ010000021">
    <property type="protein sequence ID" value="MFK7004252.1"/>
    <property type="molecule type" value="Genomic_DNA"/>
</dbReference>
<gene>
    <name evidence="1" type="ORF">V3467_10400</name>
</gene>
<accession>A0ABW8PI36</accession>
<evidence type="ECO:0000313" key="1">
    <source>
        <dbReference type="EMBL" id="MFK7004252.1"/>
    </source>
</evidence>
<comment type="caution">
    <text evidence="1">The sequence shown here is derived from an EMBL/GenBank/DDBJ whole genome shotgun (WGS) entry which is preliminary data.</text>
</comment>
<dbReference type="Proteomes" id="UP001621713">
    <property type="component" value="Unassembled WGS sequence"/>
</dbReference>
<dbReference type="RefSeq" id="WP_088466681.1">
    <property type="nucleotide sequence ID" value="NZ_JAZHOJ010000021.1"/>
</dbReference>
<name>A0ABW8PI36_9FLAO</name>
<evidence type="ECO:0000313" key="2">
    <source>
        <dbReference type="Proteomes" id="UP001621713"/>
    </source>
</evidence>
<keyword evidence="2" id="KW-1185">Reference proteome</keyword>